<evidence type="ECO:0000313" key="3">
    <source>
        <dbReference type="Proteomes" id="UP000784294"/>
    </source>
</evidence>
<reference evidence="2" key="1">
    <citation type="submission" date="2018-11" db="EMBL/GenBank/DDBJ databases">
        <authorList>
            <consortium name="Pathogen Informatics"/>
        </authorList>
    </citation>
    <scope>NUCLEOTIDE SEQUENCE</scope>
</reference>
<accession>A0A3S5A0G4</accession>
<feature type="region of interest" description="Disordered" evidence="1">
    <location>
        <begin position="1"/>
        <end position="24"/>
    </location>
</feature>
<proteinExistence type="predicted"/>
<comment type="caution">
    <text evidence="2">The sequence shown here is derived from an EMBL/GenBank/DDBJ whole genome shotgun (WGS) entry which is preliminary data.</text>
</comment>
<evidence type="ECO:0000313" key="2">
    <source>
        <dbReference type="EMBL" id="VEL16509.1"/>
    </source>
</evidence>
<dbReference type="Proteomes" id="UP000784294">
    <property type="component" value="Unassembled WGS sequence"/>
</dbReference>
<dbReference type="AlphaFoldDB" id="A0A3S5A0G4"/>
<protein>
    <submittedName>
        <fullName evidence="2">Uncharacterized protein</fullName>
    </submittedName>
</protein>
<organism evidence="2 3">
    <name type="scientific">Protopolystoma xenopodis</name>
    <dbReference type="NCBI Taxonomy" id="117903"/>
    <lineage>
        <taxon>Eukaryota</taxon>
        <taxon>Metazoa</taxon>
        <taxon>Spiralia</taxon>
        <taxon>Lophotrochozoa</taxon>
        <taxon>Platyhelminthes</taxon>
        <taxon>Monogenea</taxon>
        <taxon>Polyopisthocotylea</taxon>
        <taxon>Polystomatidea</taxon>
        <taxon>Polystomatidae</taxon>
        <taxon>Protopolystoma</taxon>
    </lineage>
</organism>
<keyword evidence="3" id="KW-1185">Reference proteome</keyword>
<sequence length="134" mass="15119">MTSADPVTTTNSPSQTQSPSQSAQVSKDILPSLPLHMATDNVILATLQAEIARLAKENKLWQQRNEVNLYIRLSYRTYKHVISAYVPIPFAFYFPIVIHDYFVFTTRFLQLFSKHYFGPGGGDCLVDTISVCLC</sequence>
<name>A0A3S5A0G4_9PLAT</name>
<dbReference type="EMBL" id="CAAALY010028726">
    <property type="protein sequence ID" value="VEL16509.1"/>
    <property type="molecule type" value="Genomic_DNA"/>
</dbReference>
<gene>
    <name evidence="2" type="ORF">PXEA_LOCUS9949</name>
</gene>
<evidence type="ECO:0000256" key="1">
    <source>
        <dbReference type="SAM" id="MobiDB-lite"/>
    </source>
</evidence>
<dbReference type="OrthoDB" id="6410656at2759"/>